<evidence type="ECO:0000313" key="2">
    <source>
        <dbReference type="EMBL" id="RXK85437.1"/>
    </source>
</evidence>
<proteinExistence type="predicted"/>
<organism evidence="2 3">
    <name type="scientific">Filimonas effusa</name>
    <dbReference type="NCBI Taxonomy" id="2508721"/>
    <lineage>
        <taxon>Bacteria</taxon>
        <taxon>Pseudomonadati</taxon>
        <taxon>Bacteroidota</taxon>
        <taxon>Chitinophagia</taxon>
        <taxon>Chitinophagales</taxon>
        <taxon>Chitinophagaceae</taxon>
        <taxon>Filimonas</taxon>
    </lineage>
</organism>
<accession>A0A4Q1D802</accession>
<dbReference type="AlphaFoldDB" id="A0A4Q1D802"/>
<dbReference type="Proteomes" id="UP000290545">
    <property type="component" value="Unassembled WGS sequence"/>
</dbReference>
<name>A0A4Q1D802_9BACT</name>
<sequence length="151" mass="16898">MPGVQRILKFTLKEIVSLVIFCNVVALLIFVSVGPFHIFYMLKKNVRFIALMLLLVFLQKAGAGLWVHELMHVKTIKDSSSSKEAGKSSESEACSCIDDFFVPMEMGPASLLFFVPSAFIVLKRVQVNFPPLILPFFYTLRGPPVSLPSFL</sequence>
<keyword evidence="1" id="KW-1133">Transmembrane helix</keyword>
<keyword evidence="1" id="KW-0472">Membrane</keyword>
<feature type="transmembrane region" description="Helical" evidence="1">
    <location>
        <begin position="15"/>
        <end position="42"/>
    </location>
</feature>
<gene>
    <name evidence="2" type="ORF">ESB13_01025</name>
</gene>
<keyword evidence="1" id="KW-0812">Transmembrane</keyword>
<dbReference type="RefSeq" id="WP_129001189.1">
    <property type="nucleotide sequence ID" value="NZ_SDHZ01000001.1"/>
</dbReference>
<feature type="transmembrane region" description="Helical" evidence="1">
    <location>
        <begin position="48"/>
        <end position="67"/>
    </location>
</feature>
<evidence type="ECO:0000313" key="3">
    <source>
        <dbReference type="Proteomes" id="UP000290545"/>
    </source>
</evidence>
<protein>
    <submittedName>
        <fullName evidence="2">Uncharacterized protein</fullName>
    </submittedName>
</protein>
<evidence type="ECO:0000256" key="1">
    <source>
        <dbReference type="SAM" id="Phobius"/>
    </source>
</evidence>
<comment type="caution">
    <text evidence="2">The sequence shown here is derived from an EMBL/GenBank/DDBJ whole genome shotgun (WGS) entry which is preliminary data.</text>
</comment>
<keyword evidence="3" id="KW-1185">Reference proteome</keyword>
<dbReference type="EMBL" id="SDHZ01000001">
    <property type="protein sequence ID" value="RXK85437.1"/>
    <property type="molecule type" value="Genomic_DNA"/>
</dbReference>
<reference evidence="2 3" key="1">
    <citation type="submission" date="2019-01" db="EMBL/GenBank/DDBJ databases">
        <title>Filimonas sp. strain TTM-71.</title>
        <authorList>
            <person name="Chen W.-M."/>
        </authorList>
    </citation>
    <scope>NUCLEOTIDE SEQUENCE [LARGE SCALE GENOMIC DNA]</scope>
    <source>
        <strain evidence="2 3">TTM-71</strain>
    </source>
</reference>